<organism evidence="1 2">
    <name type="scientific">Portunus trituberculatus</name>
    <name type="common">Swimming crab</name>
    <name type="synonym">Neptunus trituberculatus</name>
    <dbReference type="NCBI Taxonomy" id="210409"/>
    <lineage>
        <taxon>Eukaryota</taxon>
        <taxon>Metazoa</taxon>
        <taxon>Ecdysozoa</taxon>
        <taxon>Arthropoda</taxon>
        <taxon>Crustacea</taxon>
        <taxon>Multicrustacea</taxon>
        <taxon>Malacostraca</taxon>
        <taxon>Eumalacostraca</taxon>
        <taxon>Eucarida</taxon>
        <taxon>Decapoda</taxon>
        <taxon>Pleocyemata</taxon>
        <taxon>Brachyura</taxon>
        <taxon>Eubrachyura</taxon>
        <taxon>Portunoidea</taxon>
        <taxon>Portunidae</taxon>
        <taxon>Portuninae</taxon>
        <taxon>Portunus</taxon>
    </lineage>
</organism>
<dbReference type="Proteomes" id="UP000324222">
    <property type="component" value="Unassembled WGS sequence"/>
</dbReference>
<proteinExistence type="predicted"/>
<protein>
    <submittedName>
        <fullName evidence="1">Uncharacterized protein</fullName>
    </submittedName>
</protein>
<evidence type="ECO:0000313" key="2">
    <source>
        <dbReference type="Proteomes" id="UP000324222"/>
    </source>
</evidence>
<gene>
    <name evidence="1" type="ORF">E2C01_097086</name>
</gene>
<reference evidence="1 2" key="1">
    <citation type="submission" date="2019-05" db="EMBL/GenBank/DDBJ databases">
        <title>Another draft genome of Portunus trituberculatus and its Hox gene families provides insights of decapod evolution.</title>
        <authorList>
            <person name="Jeong J.-H."/>
            <person name="Song I."/>
            <person name="Kim S."/>
            <person name="Choi T."/>
            <person name="Kim D."/>
            <person name="Ryu S."/>
            <person name="Kim W."/>
        </authorList>
    </citation>
    <scope>NUCLEOTIDE SEQUENCE [LARGE SCALE GENOMIC DNA]</scope>
    <source>
        <tissue evidence="1">Muscle</tissue>
    </source>
</reference>
<accession>A0A5B7JU92</accession>
<name>A0A5B7JU92_PORTR</name>
<evidence type="ECO:0000313" key="1">
    <source>
        <dbReference type="EMBL" id="MPD01552.1"/>
    </source>
</evidence>
<dbReference type="EMBL" id="VSRR010127611">
    <property type="protein sequence ID" value="MPD01552.1"/>
    <property type="molecule type" value="Genomic_DNA"/>
</dbReference>
<keyword evidence="2" id="KW-1185">Reference proteome</keyword>
<comment type="caution">
    <text evidence="1">The sequence shown here is derived from an EMBL/GenBank/DDBJ whole genome shotgun (WGS) entry which is preliminary data.</text>
</comment>
<sequence>MREHRRLSGTLSGEGRGRYVCHRLTTTTTTITTTTTTTITTITTSITYNFISTQV</sequence>
<dbReference type="AlphaFoldDB" id="A0A5B7JU92"/>